<evidence type="ECO:0000256" key="1">
    <source>
        <dbReference type="SAM" id="Phobius"/>
    </source>
</evidence>
<keyword evidence="3" id="KW-1185">Reference proteome</keyword>
<evidence type="ECO:0000313" key="3">
    <source>
        <dbReference type="Proteomes" id="UP000289775"/>
    </source>
</evidence>
<reference evidence="2 3" key="1">
    <citation type="submission" date="2014-12" db="EMBL/GenBank/DDBJ databases">
        <title>Genome sequence of Flavobacterium beibuense RSKm HC5.</title>
        <authorList>
            <person name="Kim J.F."/>
            <person name="Song J.Y."/>
            <person name="Kwak M.-J."/>
            <person name="Lee S.-W."/>
        </authorList>
    </citation>
    <scope>NUCLEOTIDE SEQUENCE [LARGE SCALE GENOMIC DNA]</scope>
    <source>
        <strain evidence="2 3">RSKm HC5</strain>
    </source>
</reference>
<accession>A0A444WAV0</accession>
<name>A0A444WAV0_9FLAO</name>
<organism evidence="2 3">
    <name type="scientific">Flavobacterium beibuense</name>
    <dbReference type="NCBI Taxonomy" id="657326"/>
    <lineage>
        <taxon>Bacteria</taxon>
        <taxon>Pseudomonadati</taxon>
        <taxon>Bacteroidota</taxon>
        <taxon>Flavobacteriia</taxon>
        <taxon>Flavobacteriales</taxon>
        <taxon>Flavobacteriaceae</taxon>
        <taxon>Flavobacterium</taxon>
    </lineage>
</organism>
<gene>
    <name evidence="2" type="ORF">NU09_2034</name>
</gene>
<proteinExistence type="predicted"/>
<feature type="transmembrane region" description="Helical" evidence="1">
    <location>
        <begin position="6"/>
        <end position="29"/>
    </location>
</feature>
<comment type="caution">
    <text evidence="2">The sequence shown here is derived from an EMBL/GenBank/DDBJ whole genome shotgun (WGS) entry which is preliminary data.</text>
</comment>
<keyword evidence="1" id="KW-1133">Transmembrane helix</keyword>
<keyword evidence="1" id="KW-0472">Membrane</keyword>
<sequence>MEGFFILYPFINYCLMAVFLMKLSIFTAFNQKSVKEKKLIKGI</sequence>
<protein>
    <submittedName>
        <fullName evidence="2">Uncharacterized protein</fullName>
    </submittedName>
</protein>
<dbReference type="AlphaFoldDB" id="A0A444WAV0"/>
<dbReference type="Proteomes" id="UP000289775">
    <property type="component" value="Unassembled WGS sequence"/>
</dbReference>
<keyword evidence="1" id="KW-0812">Transmembrane</keyword>
<evidence type="ECO:0000313" key="2">
    <source>
        <dbReference type="EMBL" id="RYJ42935.1"/>
    </source>
</evidence>
<dbReference type="EMBL" id="JUIW01000006">
    <property type="protein sequence ID" value="RYJ42935.1"/>
    <property type="molecule type" value="Genomic_DNA"/>
</dbReference>